<keyword evidence="3 5" id="KW-1133">Transmembrane helix</keyword>
<comment type="subcellular location">
    <subcellularLocation>
        <location evidence="1">Membrane</location>
        <topology evidence="1">Multi-pass membrane protein</topology>
    </subcellularLocation>
</comment>
<evidence type="ECO:0000256" key="4">
    <source>
        <dbReference type="ARBA" id="ARBA00023136"/>
    </source>
</evidence>
<name>A0A7G9YGF8_9EURY</name>
<evidence type="ECO:0000256" key="2">
    <source>
        <dbReference type="ARBA" id="ARBA00022692"/>
    </source>
</evidence>
<keyword evidence="2 5" id="KW-0812">Transmembrane</keyword>
<sequence length="206" mass="21754">MSEFIDEFIGTWKKVITTPGDFFKEMPTSGGYGEPLKFAVVNYIIAGIGTALVSILAFTFIASLLPMASFWPGSAFSFGSALSNIIITPITGIIGLFIIGAILYVCFKIVGGSGSYEGTVRIMAYTSAVDAVSWIPILGWIVGLYAIYLGIVGGTFVHNITTLRSAIAIFIPIIVLLIIGAILIVVLGAALYETFGTGGYGGYCGY</sequence>
<dbReference type="Pfam" id="PF04893">
    <property type="entry name" value="Yip1"/>
    <property type="match status" value="1"/>
</dbReference>
<gene>
    <name evidence="7" type="ORF">ONOHIMFI_00018</name>
</gene>
<reference evidence="7" key="1">
    <citation type="submission" date="2020-06" db="EMBL/GenBank/DDBJ databases">
        <title>Unique genomic features of the anaerobic methanotrophic archaea.</title>
        <authorList>
            <person name="Chadwick G.L."/>
            <person name="Skennerton C.T."/>
            <person name="Laso-Perez R."/>
            <person name="Leu A.O."/>
            <person name="Speth D.R."/>
            <person name="Yu H."/>
            <person name="Morgan-Lang C."/>
            <person name="Hatzenpichler R."/>
            <person name="Goudeau D."/>
            <person name="Malmstrom R."/>
            <person name="Brazelton W.J."/>
            <person name="Woyke T."/>
            <person name="Hallam S.J."/>
            <person name="Tyson G.W."/>
            <person name="Wegener G."/>
            <person name="Boetius A."/>
            <person name="Orphan V."/>
        </authorList>
    </citation>
    <scope>NUCLEOTIDE SEQUENCE</scope>
</reference>
<evidence type="ECO:0000256" key="5">
    <source>
        <dbReference type="SAM" id="Phobius"/>
    </source>
</evidence>
<protein>
    <recommendedName>
        <fullName evidence="6">Yip1 domain-containing protein</fullName>
    </recommendedName>
</protein>
<dbReference type="AlphaFoldDB" id="A0A7G9YGF8"/>
<feature type="transmembrane region" description="Helical" evidence="5">
    <location>
        <begin position="43"/>
        <end position="65"/>
    </location>
</feature>
<proteinExistence type="predicted"/>
<accession>A0A7G9YGF8</accession>
<feature type="domain" description="Yip1" evidence="6">
    <location>
        <begin position="14"/>
        <end position="183"/>
    </location>
</feature>
<dbReference type="GO" id="GO:0016020">
    <property type="term" value="C:membrane"/>
    <property type="evidence" value="ECO:0007669"/>
    <property type="project" value="UniProtKB-SubCell"/>
</dbReference>
<organism evidence="7">
    <name type="scientific">Candidatus Methanogaster sp. ANME-2c ERB4</name>
    <dbReference type="NCBI Taxonomy" id="2759911"/>
    <lineage>
        <taxon>Archaea</taxon>
        <taxon>Methanobacteriati</taxon>
        <taxon>Methanobacteriota</taxon>
        <taxon>Stenosarchaea group</taxon>
        <taxon>Methanomicrobia</taxon>
        <taxon>Methanosarcinales</taxon>
        <taxon>ANME-2 cluster</taxon>
        <taxon>Candidatus Methanogasteraceae</taxon>
        <taxon>Candidatus Methanogaster</taxon>
    </lineage>
</organism>
<dbReference type="InterPro" id="IPR006977">
    <property type="entry name" value="Yip1_dom"/>
</dbReference>
<evidence type="ECO:0000256" key="1">
    <source>
        <dbReference type="ARBA" id="ARBA00004141"/>
    </source>
</evidence>
<evidence type="ECO:0000313" key="7">
    <source>
        <dbReference type="EMBL" id="QNO47092.1"/>
    </source>
</evidence>
<evidence type="ECO:0000259" key="6">
    <source>
        <dbReference type="Pfam" id="PF04893"/>
    </source>
</evidence>
<evidence type="ECO:0000256" key="3">
    <source>
        <dbReference type="ARBA" id="ARBA00022989"/>
    </source>
</evidence>
<feature type="transmembrane region" description="Helical" evidence="5">
    <location>
        <begin position="169"/>
        <end position="192"/>
    </location>
</feature>
<keyword evidence="4 5" id="KW-0472">Membrane</keyword>
<dbReference type="EMBL" id="MT631240">
    <property type="protein sequence ID" value="QNO47092.1"/>
    <property type="molecule type" value="Genomic_DNA"/>
</dbReference>
<feature type="transmembrane region" description="Helical" evidence="5">
    <location>
        <begin position="131"/>
        <end position="157"/>
    </location>
</feature>
<feature type="transmembrane region" description="Helical" evidence="5">
    <location>
        <begin position="86"/>
        <end position="111"/>
    </location>
</feature>